<evidence type="ECO:0000313" key="1">
    <source>
        <dbReference type="EMBL" id="KAL3862431.1"/>
    </source>
</evidence>
<dbReference type="Proteomes" id="UP001634394">
    <property type="component" value="Unassembled WGS sequence"/>
</dbReference>
<gene>
    <name evidence="1" type="ORF">ACJMK2_008397</name>
</gene>
<reference evidence="1 2" key="1">
    <citation type="submission" date="2024-11" db="EMBL/GenBank/DDBJ databases">
        <title>Chromosome-level genome assembly of the freshwater bivalve Anodonta woodiana.</title>
        <authorList>
            <person name="Chen X."/>
        </authorList>
    </citation>
    <scope>NUCLEOTIDE SEQUENCE [LARGE SCALE GENOMIC DNA]</scope>
    <source>
        <strain evidence="1">MN2024</strain>
        <tissue evidence="1">Gills</tissue>
    </source>
</reference>
<dbReference type="AlphaFoldDB" id="A0ABD3VLG4"/>
<protein>
    <submittedName>
        <fullName evidence="1">Uncharacterized protein</fullName>
    </submittedName>
</protein>
<sequence length="50" mass="5620">AAERVYCPVLKGNECPARMEAEISYAISTLEVKYPSPLIDFHLPVFNISH</sequence>
<comment type="caution">
    <text evidence="1">The sequence shown here is derived from an EMBL/GenBank/DDBJ whole genome shotgun (WGS) entry which is preliminary data.</text>
</comment>
<organism evidence="1 2">
    <name type="scientific">Sinanodonta woodiana</name>
    <name type="common">Chinese pond mussel</name>
    <name type="synonym">Anodonta woodiana</name>
    <dbReference type="NCBI Taxonomy" id="1069815"/>
    <lineage>
        <taxon>Eukaryota</taxon>
        <taxon>Metazoa</taxon>
        <taxon>Spiralia</taxon>
        <taxon>Lophotrochozoa</taxon>
        <taxon>Mollusca</taxon>
        <taxon>Bivalvia</taxon>
        <taxon>Autobranchia</taxon>
        <taxon>Heteroconchia</taxon>
        <taxon>Palaeoheterodonta</taxon>
        <taxon>Unionida</taxon>
        <taxon>Unionoidea</taxon>
        <taxon>Unionidae</taxon>
        <taxon>Unioninae</taxon>
        <taxon>Sinanodonta</taxon>
    </lineage>
</organism>
<name>A0ABD3VLG4_SINWO</name>
<feature type="non-terminal residue" evidence="1">
    <location>
        <position position="1"/>
    </location>
</feature>
<proteinExistence type="predicted"/>
<evidence type="ECO:0000313" key="2">
    <source>
        <dbReference type="Proteomes" id="UP001634394"/>
    </source>
</evidence>
<dbReference type="EMBL" id="JBJQND010000011">
    <property type="protein sequence ID" value="KAL3862431.1"/>
    <property type="molecule type" value="Genomic_DNA"/>
</dbReference>
<accession>A0ABD3VLG4</accession>
<keyword evidence="2" id="KW-1185">Reference proteome</keyword>